<feature type="domain" description="Peptidase S9 prolyl oligopeptidase catalytic" evidence="1">
    <location>
        <begin position="724"/>
        <end position="870"/>
    </location>
</feature>
<dbReference type="SUPFAM" id="SSF53474">
    <property type="entry name" value="alpha/beta-Hydrolases"/>
    <property type="match status" value="1"/>
</dbReference>
<evidence type="ECO:0000313" key="3">
    <source>
        <dbReference type="Proteomes" id="UP000288024"/>
    </source>
</evidence>
<gene>
    <name evidence="2" type="ORF">EM808_24620</name>
</gene>
<keyword evidence="3" id="KW-1185">Reference proteome</keyword>
<dbReference type="Gene3D" id="3.40.50.1820">
    <property type="entry name" value="alpha/beta hydrolase"/>
    <property type="match status" value="1"/>
</dbReference>
<accession>A0A437K4I5</accession>
<organism evidence="2 3">
    <name type="scientific">Niallia taxi</name>
    <dbReference type="NCBI Taxonomy" id="2499688"/>
    <lineage>
        <taxon>Bacteria</taxon>
        <taxon>Bacillati</taxon>
        <taxon>Bacillota</taxon>
        <taxon>Bacilli</taxon>
        <taxon>Bacillales</taxon>
        <taxon>Bacillaceae</taxon>
        <taxon>Niallia</taxon>
    </lineage>
</organism>
<dbReference type="InterPro" id="IPR001375">
    <property type="entry name" value="Peptidase_S9_cat"/>
</dbReference>
<protein>
    <recommendedName>
        <fullName evidence="1">Peptidase S9 prolyl oligopeptidase catalytic domain-containing protein</fullName>
    </recommendedName>
</protein>
<reference evidence="2 3" key="1">
    <citation type="submission" date="2019-01" db="EMBL/GenBank/DDBJ databases">
        <title>Bacillus sp. M5HDSG1-1, whole genome shotgun sequence.</title>
        <authorList>
            <person name="Tuo L."/>
        </authorList>
    </citation>
    <scope>NUCLEOTIDE SEQUENCE [LARGE SCALE GENOMIC DNA]</scope>
    <source>
        <strain evidence="2 3">M5HDSG1-1</strain>
    </source>
</reference>
<name>A0A437K4I5_9BACI</name>
<dbReference type="EMBL" id="RZTZ01000017">
    <property type="protein sequence ID" value="RVT57413.1"/>
    <property type="molecule type" value="Genomic_DNA"/>
</dbReference>
<dbReference type="Proteomes" id="UP000288024">
    <property type="component" value="Unassembled WGS sequence"/>
</dbReference>
<dbReference type="InterPro" id="IPR029058">
    <property type="entry name" value="AB_hydrolase_fold"/>
</dbReference>
<dbReference type="GO" id="GO:0008236">
    <property type="term" value="F:serine-type peptidase activity"/>
    <property type="evidence" value="ECO:0007669"/>
    <property type="project" value="InterPro"/>
</dbReference>
<evidence type="ECO:0000313" key="2">
    <source>
        <dbReference type="EMBL" id="RVT57413.1"/>
    </source>
</evidence>
<comment type="caution">
    <text evidence="2">The sequence shown here is derived from an EMBL/GenBank/DDBJ whole genome shotgun (WGS) entry which is preliminary data.</text>
</comment>
<evidence type="ECO:0000259" key="1">
    <source>
        <dbReference type="Pfam" id="PF00326"/>
    </source>
</evidence>
<proteinExistence type="predicted"/>
<dbReference type="AlphaFoldDB" id="A0A437K4I5"/>
<dbReference type="Pfam" id="PF00326">
    <property type="entry name" value="Peptidase_S9"/>
    <property type="match status" value="1"/>
</dbReference>
<sequence>MGIFHPNIDPVYLIKRAGTTEDPFVELNETKTVKYGKVRLVEFPDFNSEFKVVSQDGVEFAATTEENPNDEEYRVDYIAGLVIFNPSQEGKDFDFNYFGTGYLNIPAARVTSEDSDVDIQEILDAQGNIVTRLDESLSATENIEQLVLNNEVVKNVDYQSNQAELNQKIAKKVEQTYVDAILSNLTDGSPKEIFYSVSSLLSKYPSGAVGPMLVFDSLHLDGAHAYIWDGSTWADIGVYQSSGIADSSISVGNLSNNVVEMIESGEGTGPWILNYPTDMSLAANTTRNFIINKLFTQENLIKKVKLDTLATGNVNIYVFSKLNDQFTVLSKTTIAADIGLKSYDVNINLPANTYIGVQGALKYKATGGLGVFDNNSGILTVGNTYTGTFSGITTLVLSIDIAFKAGTPLKTLALTSTVDPGRISKDLKSYIERKWYGEEEVFSALYDSGKVRELGTKNTYLINKPLGKSTIMRLKLYSLSGGKCYIYIVDKSSDSTQYTVRKKYEFTAVVGENTFELITTNDANQYLVIFGAISCTTGVTNGVEFYDTLKTNADSTVTYYSDLAVGSTYPITKSGVTLALGIVLYGVLDSSYVAGTSILNNFTSGFQKRPDNGQVLFTVPVNQFVVDKSSTITNVNDNESNIINVPSALWLPSTYKVSGKKVPLVMMAHGHGEYLTTDGTWGTNPTWIAWKDSIVAAGYAVFDINGYDNTINPGSKHWGSPRTIEAYFKAYLWITENFNVDYRLIITGGSMGGMTALNFANAHANIARCVLAYAPCTDFVNQVSSQAWRDEYLTSYAITNLENVPGWTPININYLNIPLKIWHGTGDTTLNYTYSQTLVNKLKANNCPSELRLMSGSGHDVAYGNQTVMKESLMFMNRFKI</sequence>
<dbReference type="GO" id="GO:0006508">
    <property type="term" value="P:proteolysis"/>
    <property type="evidence" value="ECO:0007669"/>
    <property type="project" value="InterPro"/>
</dbReference>